<sequence length="68" mass="7356">MEWTCRAGDWAARDEGFMLRSYSMKSLLKNGHGSAGGEADPPGEEVQLTAEDGEAVVQRETTRSVEGP</sequence>
<feature type="region of interest" description="Disordered" evidence="1">
    <location>
        <begin position="29"/>
        <end position="68"/>
    </location>
</feature>
<dbReference type="Proteomes" id="UP000886520">
    <property type="component" value="Chromosome 11"/>
</dbReference>
<organism evidence="2 3">
    <name type="scientific">Adiantum capillus-veneris</name>
    <name type="common">Maidenhair fern</name>
    <dbReference type="NCBI Taxonomy" id="13818"/>
    <lineage>
        <taxon>Eukaryota</taxon>
        <taxon>Viridiplantae</taxon>
        <taxon>Streptophyta</taxon>
        <taxon>Embryophyta</taxon>
        <taxon>Tracheophyta</taxon>
        <taxon>Polypodiopsida</taxon>
        <taxon>Polypodiidae</taxon>
        <taxon>Polypodiales</taxon>
        <taxon>Pteridineae</taxon>
        <taxon>Pteridaceae</taxon>
        <taxon>Vittarioideae</taxon>
        <taxon>Adiantum</taxon>
    </lineage>
</organism>
<accession>A0A9D4UUP8</accession>
<evidence type="ECO:0000256" key="1">
    <source>
        <dbReference type="SAM" id="MobiDB-lite"/>
    </source>
</evidence>
<dbReference type="AlphaFoldDB" id="A0A9D4UUP8"/>
<reference evidence="2" key="1">
    <citation type="submission" date="2021-01" db="EMBL/GenBank/DDBJ databases">
        <title>Adiantum capillus-veneris genome.</title>
        <authorList>
            <person name="Fang Y."/>
            <person name="Liao Q."/>
        </authorList>
    </citation>
    <scope>NUCLEOTIDE SEQUENCE</scope>
    <source>
        <strain evidence="2">H3</strain>
        <tissue evidence="2">Leaf</tissue>
    </source>
</reference>
<dbReference type="EMBL" id="JABFUD020000011">
    <property type="protein sequence ID" value="KAI5073707.1"/>
    <property type="molecule type" value="Genomic_DNA"/>
</dbReference>
<protein>
    <submittedName>
        <fullName evidence="2">Uncharacterized protein</fullName>
    </submittedName>
</protein>
<gene>
    <name evidence="2" type="ORF">GOP47_0011720</name>
</gene>
<evidence type="ECO:0000313" key="3">
    <source>
        <dbReference type="Proteomes" id="UP000886520"/>
    </source>
</evidence>
<name>A0A9D4UUP8_ADICA</name>
<keyword evidence="3" id="KW-1185">Reference proteome</keyword>
<comment type="caution">
    <text evidence="2">The sequence shown here is derived from an EMBL/GenBank/DDBJ whole genome shotgun (WGS) entry which is preliminary data.</text>
</comment>
<proteinExistence type="predicted"/>
<evidence type="ECO:0000313" key="2">
    <source>
        <dbReference type="EMBL" id="KAI5073707.1"/>
    </source>
</evidence>